<keyword evidence="8" id="KW-0239">DNA-directed DNA polymerase</keyword>
<gene>
    <name evidence="13" type="ORF">g.43383</name>
    <name evidence="12" type="ORF">g.43385</name>
    <name evidence="14" type="ORF">g.43388</name>
</gene>
<dbReference type="Pfam" id="PF25597">
    <property type="entry name" value="SH3_retrovirus"/>
    <property type="match status" value="1"/>
</dbReference>
<dbReference type="PANTHER" id="PTHR42648">
    <property type="entry name" value="TRANSPOSASE, PUTATIVE-RELATED"/>
    <property type="match status" value="1"/>
</dbReference>
<feature type="domain" description="Retroviral polymerase SH3-like" evidence="11">
    <location>
        <begin position="56"/>
        <end position="111"/>
    </location>
</feature>
<dbReference type="PANTHER" id="PTHR42648:SF11">
    <property type="entry name" value="TRANSPOSON TY4-P GAG-POL POLYPROTEIN"/>
    <property type="match status" value="1"/>
</dbReference>
<keyword evidence="3" id="KW-0255">Endonuclease</keyword>
<evidence type="ECO:0000256" key="2">
    <source>
        <dbReference type="ARBA" id="ARBA00022723"/>
    </source>
</evidence>
<keyword evidence="2" id="KW-0479">Metal-binding</keyword>
<dbReference type="InterPro" id="IPR012337">
    <property type="entry name" value="RNaseH-like_sf"/>
</dbReference>
<name>A0A1B6FLA4_9HEMI</name>
<dbReference type="AlphaFoldDB" id="A0A1B6FLA4"/>
<sequence length="268" mass="30886">MLAAKNLDKSFWAEAINTAVFVINRTGKSPSEGKAPYELWCGKVFDIKWLQVFGTRAYVHVPKVKRQKWTNKSKPGIFVGYSEMTKGCRVYLPSDRKVEISCNVIFDSTEGDEGKKGCQTPNFLLNFEECENDTVSIQEVVENEGDNSFIERSNDELQTEEQENNNEESEENVRVLRDRRNIRRPQRFEHYETGYFVLLGTDDPISYDEAIKGENAEKWKQAVSEELKNLQDNNTWSIVERPANASVIDTKWIFKTKKSADGKTNIFK</sequence>
<evidence type="ECO:0000256" key="10">
    <source>
        <dbReference type="SAM" id="Coils"/>
    </source>
</evidence>
<evidence type="ECO:0000313" key="14">
    <source>
        <dbReference type="EMBL" id="JAS69172.1"/>
    </source>
</evidence>
<dbReference type="GO" id="GO:0004519">
    <property type="term" value="F:endonuclease activity"/>
    <property type="evidence" value="ECO:0007669"/>
    <property type="project" value="UniProtKB-KW"/>
</dbReference>
<keyword evidence="7" id="KW-0695">RNA-directed DNA polymerase</keyword>
<evidence type="ECO:0000256" key="6">
    <source>
        <dbReference type="ARBA" id="ARBA00022908"/>
    </source>
</evidence>
<keyword evidence="6" id="KW-0229">DNA integration</keyword>
<dbReference type="SUPFAM" id="SSF53098">
    <property type="entry name" value="Ribonuclease H-like"/>
    <property type="match status" value="1"/>
</dbReference>
<dbReference type="InterPro" id="IPR057670">
    <property type="entry name" value="SH3_retrovirus"/>
</dbReference>
<dbReference type="GO" id="GO:0003887">
    <property type="term" value="F:DNA-directed DNA polymerase activity"/>
    <property type="evidence" value="ECO:0007669"/>
    <property type="project" value="UniProtKB-KW"/>
</dbReference>
<evidence type="ECO:0000256" key="5">
    <source>
        <dbReference type="ARBA" id="ARBA00022842"/>
    </source>
</evidence>
<evidence type="ECO:0000313" key="12">
    <source>
        <dbReference type="EMBL" id="JAS40076.1"/>
    </source>
</evidence>
<dbReference type="EMBL" id="GECZ01029693">
    <property type="protein sequence ID" value="JAS40076.1"/>
    <property type="molecule type" value="Transcribed_RNA"/>
</dbReference>
<evidence type="ECO:0000256" key="7">
    <source>
        <dbReference type="ARBA" id="ARBA00022918"/>
    </source>
</evidence>
<evidence type="ECO:0000259" key="11">
    <source>
        <dbReference type="Pfam" id="PF25597"/>
    </source>
</evidence>
<evidence type="ECO:0000313" key="13">
    <source>
        <dbReference type="EMBL" id="JAS50972.1"/>
    </source>
</evidence>
<dbReference type="GO" id="GO:0016787">
    <property type="term" value="F:hydrolase activity"/>
    <property type="evidence" value="ECO:0007669"/>
    <property type="project" value="UniProtKB-KW"/>
</dbReference>
<dbReference type="InterPro" id="IPR039537">
    <property type="entry name" value="Retrotran_Ty1/copia-like"/>
</dbReference>
<keyword evidence="8" id="KW-0548">Nucleotidyltransferase</keyword>
<keyword evidence="4" id="KW-0378">Hydrolase</keyword>
<accession>A0A1B6FLA4</accession>
<evidence type="ECO:0000256" key="1">
    <source>
        <dbReference type="ARBA" id="ARBA00022722"/>
    </source>
</evidence>
<feature type="non-terminal residue" evidence="13">
    <location>
        <position position="268"/>
    </location>
</feature>
<keyword evidence="8" id="KW-0808">Transferase</keyword>
<dbReference type="GO" id="GO:0046872">
    <property type="term" value="F:metal ion binding"/>
    <property type="evidence" value="ECO:0007669"/>
    <property type="project" value="UniProtKB-KW"/>
</dbReference>
<reference evidence="13" key="1">
    <citation type="submission" date="2015-11" db="EMBL/GenBank/DDBJ databases">
        <title>De novo transcriptome assembly of four potential Pierce s Disease insect vectors from Arizona vineyards.</title>
        <authorList>
            <person name="Tassone E.E."/>
        </authorList>
    </citation>
    <scope>NUCLEOTIDE SEQUENCE</scope>
</reference>
<keyword evidence="5" id="KW-0460">Magnesium</keyword>
<protein>
    <recommendedName>
        <fullName evidence="11">Retroviral polymerase SH3-like domain-containing protein</fullName>
    </recommendedName>
</protein>
<keyword evidence="1" id="KW-0540">Nuclease</keyword>
<evidence type="ECO:0000256" key="3">
    <source>
        <dbReference type="ARBA" id="ARBA00022759"/>
    </source>
</evidence>
<evidence type="ECO:0000256" key="8">
    <source>
        <dbReference type="ARBA" id="ARBA00022932"/>
    </source>
</evidence>
<dbReference type="GO" id="GO:0006310">
    <property type="term" value="P:DNA recombination"/>
    <property type="evidence" value="ECO:0007669"/>
    <property type="project" value="UniProtKB-KW"/>
</dbReference>
<dbReference type="EMBL" id="GECZ01000597">
    <property type="protein sequence ID" value="JAS69172.1"/>
    <property type="molecule type" value="Transcribed_RNA"/>
</dbReference>
<evidence type="ECO:0000256" key="9">
    <source>
        <dbReference type="ARBA" id="ARBA00023172"/>
    </source>
</evidence>
<proteinExistence type="predicted"/>
<dbReference type="EMBL" id="GECZ01018797">
    <property type="protein sequence ID" value="JAS50972.1"/>
    <property type="molecule type" value="Transcribed_RNA"/>
</dbReference>
<organism evidence="13">
    <name type="scientific">Cuerna arida</name>
    <dbReference type="NCBI Taxonomy" id="1464854"/>
    <lineage>
        <taxon>Eukaryota</taxon>
        <taxon>Metazoa</taxon>
        <taxon>Ecdysozoa</taxon>
        <taxon>Arthropoda</taxon>
        <taxon>Hexapoda</taxon>
        <taxon>Insecta</taxon>
        <taxon>Pterygota</taxon>
        <taxon>Neoptera</taxon>
        <taxon>Paraneoptera</taxon>
        <taxon>Hemiptera</taxon>
        <taxon>Auchenorrhyncha</taxon>
        <taxon>Membracoidea</taxon>
        <taxon>Cicadellidae</taxon>
        <taxon>Cicadellinae</taxon>
        <taxon>Proconiini</taxon>
        <taxon>Cuerna</taxon>
    </lineage>
</organism>
<dbReference type="GO" id="GO:0003964">
    <property type="term" value="F:RNA-directed DNA polymerase activity"/>
    <property type="evidence" value="ECO:0007669"/>
    <property type="project" value="UniProtKB-KW"/>
</dbReference>
<feature type="coiled-coil region" evidence="10">
    <location>
        <begin position="150"/>
        <end position="179"/>
    </location>
</feature>
<keyword evidence="9" id="KW-0233">DNA recombination</keyword>
<evidence type="ECO:0000256" key="4">
    <source>
        <dbReference type="ARBA" id="ARBA00022801"/>
    </source>
</evidence>
<keyword evidence="10" id="KW-0175">Coiled coil</keyword>
<dbReference type="GO" id="GO:0015074">
    <property type="term" value="P:DNA integration"/>
    <property type="evidence" value="ECO:0007669"/>
    <property type="project" value="UniProtKB-KW"/>
</dbReference>